<proteinExistence type="predicted"/>
<organism evidence="4 5">
    <name type="scientific">Plectus sambesii</name>
    <dbReference type="NCBI Taxonomy" id="2011161"/>
    <lineage>
        <taxon>Eukaryota</taxon>
        <taxon>Metazoa</taxon>
        <taxon>Ecdysozoa</taxon>
        <taxon>Nematoda</taxon>
        <taxon>Chromadorea</taxon>
        <taxon>Plectida</taxon>
        <taxon>Plectina</taxon>
        <taxon>Plectoidea</taxon>
        <taxon>Plectidae</taxon>
        <taxon>Plectus</taxon>
    </lineage>
</organism>
<dbReference type="Proteomes" id="UP000887566">
    <property type="component" value="Unplaced"/>
</dbReference>
<accession>A0A914VMG6</accession>
<dbReference type="AlphaFoldDB" id="A0A914VMG6"/>
<keyword evidence="4" id="KW-1185">Reference proteome</keyword>
<feature type="domain" description="DDE Tnp4" evidence="3">
    <location>
        <begin position="12"/>
        <end position="63"/>
    </location>
</feature>
<name>A0A914VMG6_9BILA</name>
<evidence type="ECO:0000256" key="2">
    <source>
        <dbReference type="ARBA" id="ARBA00022723"/>
    </source>
</evidence>
<dbReference type="Pfam" id="PF13359">
    <property type="entry name" value="DDE_Tnp_4"/>
    <property type="match status" value="1"/>
</dbReference>
<evidence type="ECO:0000259" key="3">
    <source>
        <dbReference type="Pfam" id="PF13359"/>
    </source>
</evidence>
<dbReference type="WBParaSite" id="PSAMB.scaffold215size64897.g3390.t1">
    <property type="protein sequence ID" value="PSAMB.scaffold215size64897.g3390.t1"/>
    <property type="gene ID" value="PSAMB.scaffold215size64897.g3390"/>
</dbReference>
<dbReference type="InterPro" id="IPR027806">
    <property type="entry name" value="HARBI1_dom"/>
</dbReference>
<comment type="cofactor">
    <cofactor evidence="1">
        <name>a divalent metal cation</name>
        <dbReference type="ChEBI" id="CHEBI:60240"/>
    </cofactor>
</comment>
<sequence length="132" mass="15017">MRALAAPTVEGEHFYAAHAKTRRIVECAFGILKIHFRCLYERIRVKDHVYACEIIKACTVLHNLALKTDPVDVEDALDDMDVRAVHGAYLNAYGLESETPTEEDEDHVSIRDPPEYAIRSHHLIQLFKSVTT</sequence>
<evidence type="ECO:0000313" key="5">
    <source>
        <dbReference type="WBParaSite" id="PSAMB.scaffold215size64897.g3390.t1"/>
    </source>
</evidence>
<reference evidence="5" key="1">
    <citation type="submission" date="2022-11" db="UniProtKB">
        <authorList>
            <consortium name="WormBaseParasite"/>
        </authorList>
    </citation>
    <scope>IDENTIFICATION</scope>
</reference>
<dbReference type="GO" id="GO:0046872">
    <property type="term" value="F:metal ion binding"/>
    <property type="evidence" value="ECO:0007669"/>
    <property type="project" value="UniProtKB-KW"/>
</dbReference>
<evidence type="ECO:0000256" key="1">
    <source>
        <dbReference type="ARBA" id="ARBA00001968"/>
    </source>
</evidence>
<protein>
    <submittedName>
        <fullName evidence="5">DDE Tnp4 domain-containing protein</fullName>
    </submittedName>
</protein>
<keyword evidence="2" id="KW-0479">Metal-binding</keyword>
<evidence type="ECO:0000313" key="4">
    <source>
        <dbReference type="Proteomes" id="UP000887566"/>
    </source>
</evidence>